<dbReference type="SMART" id="SM00529">
    <property type="entry name" value="HTH_DTXR"/>
    <property type="match status" value="1"/>
</dbReference>
<evidence type="ECO:0000259" key="5">
    <source>
        <dbReference type="PROSITE" id="PS50944"/>
    </source>
</evidence>
<keyword evidence="2" id="KW-0805">Transcription regulation</keyword>
<dbReference type="Proteomes" id="UP000051861">
    <property type="component" value="Unassembled WGS sequence"/>
</dbReference>
<evidence type="ECO:0000256" key="2">
    <source>
        <dbReference type="ARBA" id="ARBA00023015"/>
    </source>
</evidence>
<dbReference type="PANTHER" id="PTHR33238">
    <property type="entry name" value="IRON (METAL) DEPENDENT REPRESSOR, DTXR FAMILY"/>
    <property type="match status" value="1"/>
</dbReference>
<reference evidence="6 7" key="1">
    <citation type="journal article" date="2015" name="Microbiome">
        <title>Genomic resolution of linkages in carbon, nitrogen, and sulfur cycling among widespread estuary sediment bacteria.</title>
        <authorList>
            <person name="Baker B.J."/>
            <person name="Lazar C.S."/>
            <person name="Teske A.P."/>
            <person name="Dick G.J."/>
        </authorList>
    </citation>
    <scope>NUCLEOTIDE SEQUENCE [LARGE SCALE GENOMIC DNA]</scope>
    <source>
        <strain evidence="6">DG_54_3</strain>
    </source>
</reference>
<proteinExistence type="inferred from homology"/>
<gene>
    <name evidence="6" type="ORF">AMJ44_05235</name>
</gene>
<comment type="similarity">
    <text evidence="1">Belongs to the DtxR/MntR family.</text>
</comment>
<dbReference type="InterPro" id="IPR036388">
    <property type="entry name" value="WH-like_DNA-bd_sf"/>
</dbReference>
<dbReference type="InterPro" id="IPR036390">
    <property type="entry name" value="WH_DNA-bd_sf"/>
</dbReference>
<organism evidence="6 7">
    <name type="scientific">candidate division WOR-1 bacterium DG_54_3</name>
    <dbReference type="NCBI Taxonomy" id="1703775"/>
    <lineage>
        <taxon>Bacteria</taxon>
        <taxon>Bacillati</taxon>
        <taxon>Saganbacteria</taxon>
    </lineage>
</organism>
<feature type="domain" description="HTH dtxR-type" evidence="5">
    <location>
        <begin position="5"/>
        <end position="66"/>
    </location>
</feature>
<dbReference type="EMBL" id="LIZX01000037">
    <property type="protein sequence ID" value="KPJ68889.1"/>
    <property type="molecule type" value="Genomic_DNA"/>
</dbReference>
<dbReference type="GO" id="GO:0046914">
    <property type="term" value="F:transition metal ion binding"/>
    <property type="evidence" value="ECO:0007669"/>
    <property type="project" value="InterPro"/>
</dbReference>
<name>A0A0S7Y3Q8_UNCSA</name>
<evidence type="ECO:0000256" key="1">
    <source>
        <dbReference type="ARBA" id="ARBA00007871"/>
    </source>
</evidence>
<dbReference type="InterPro" id="IPR022687">
    <property type="entry name" value="HTH_DTXR"/>
</dbReference>
<protein>
    <recommendedName>
        <fullName evidence="5">HTH dtxR-type domain-containing protein</fullName>
    </recommendedName>
</protein>
<evidence type="ECO:0000256" key="4">
    <source>
        <dbReference type="ARBA" id="ARBA00023163"/>
    </source>
</evidence>
<accession>A0A0S7Y3Q8</accession>
<dbReference type="GO" id="GO:0046983">
    <property type="term" value="F:protein dimerization activity"/>
    <property type="evidence" value="ECO:0007669"/>
    <property type="project" value="InterPro"/>
</dbReference>
<dbReference type="PANTHER" id="PTHR33238:SF7">
    <property type="entry name" value="IRON-DEPENDENT TRANSCRIPTIONAL REGULATOR"/>
    <property type="match status" value="1"/>
</dbReference>
<dbReference type="Gene3D" id="1.10.10.10">
    <property type="entry name" value="Winged helix-like DNA-binding domain superfamily/Winged helix DNA-binding domain"/>
    <property type="match status" value="1"/>
</dbReference>
<dbReference type="InterPro" id="IPR050536">
    <property type="entry name" value="DtxR_MntR_Metal-Reg"/>
</dbReference>
<dbReference type="SUPFAM" id="SSF46785">
    <property type="entry name" value="Winged helix' DNA-binding domain"/>
    <property type="match status" value="1"/>
</dbReference>
<keyword evidence="4" id="KW-0804">Transcription</keyword>
<sequence>MSKKLTSNTENYLETIYLLEKEHGHAHVRDIAKGLRVKMPSVTEALVKLKRAKLVNYQKYGFITLTRKGIRLAQSVNRRHITLYKFLRNILGVDKFTAEEDACKIEHVINPKTLIKLSKLIESQEI</sequence>
<dbReference type="PROSITE" id="PS50944">
    <property type="entry name" value="HTH_DTXR"/>
    <property type="match status" value="1"/>
</dbReference>
<dbReference type="SUPFAM" id="SSF47979">
    <property type="entry name" value="Iron-dependent repressor protein, dimerization domain"/>
    <property type="match status" value="1"/>
</dbReference>
<dbReference type="Pfam" id="PF02742">
    <property type="entry name" value="Fe_dep_repr_C"/>
    <property type="match status" value="1"/>
</dbReference>
<keyword evidence="3" id="KW-0238">DNA-binding</keyword>
<dbReference type="Gene3D" id="1.10.60.10">
    <property type="entry name" value="Iron dependent repressor, metal binding and dimerisation domain"/>
    <property type="match status" value="1"/>
</dbReference>
<evidence type="ECO:0000313" key="6">
    <source>
        <dbReference type="EMBL" id="KPJ68889.1"/>
    </source>
</evidence>
<dbReference type="InterPro" id="IPR022689">
    <property type="entry name" value="Iron_dep_repressor"/>
</dbReference>
<dbReference type="InterPro" id="IPR001367">
    <property type="entry name" value="Fe_dep_repressor"/>
</dbReference>
<dbReference type="GO" id="GO:0003700">
    <property type="term" value="F:DNA-binding transcription factor activity"/>
    <property type="evidence" value="ECO:0007669"/>
    <property type="project" value="InterPro"/>
</dbReference>
<dbReference type="FunFam" id="1.10.60.10:FF:000005">
    <property type="entry name" value="Transcriptional regulator MntR protein"/>
    <property type="match status" value="1"/>
</dbReference>
<dbReference type="GO" id="GO:0003677">
    <property type="term" value="F:DNA binding"/>
    <property type="evidence" value="ECO:0007669"/>
    <property type="project" value="UniProtKB-KW"/>
</dbReference>
<evidence type="ECO:0000313" key="7">
    <source>
        <dbReference type="Proteomes" id="UP000051861"/>
    </source>
</evidence>
<dbReference type="Pfam" id="PF01325">
    <property type="entry name" value="Fe_dep_repress"/>
    <property type="match status" value="1"/>
</dbReference>
<comment type="caution">
    <text evidence="6">The sequence shown here is derived from an EMBL/GenBank/DDBJ whole genome shotgun (WGS) entry which is preliminary data.</text>
</comment>
<evidence type="ECO:0000256" key="3">
    <source>
        <dbReference type="ARBA" id="ARBA00023125"/>
    </source>
</evidence>
<dbReference type="AlphaFoldDB" id="A0A0S7Y3Q8"/>
<dbReference type="InterPro" id="IPR036421">
    <property type="entry name" value="Fe_dep_repressor_sf"/>
</dbReference>